<evidence type="ECO:0000313" key="1">
    <source>
        <dbReference type="EMBL" id="AZS36300.1"/>
    </source>
</evidence>
<gene>
    <name evidence="1" type="ORF">CVS47_00901</name>
</gene>
<dbReference type="KEGG" id="mlv:CVS47_00901"/>
<accession>A0A3S9W891</accession>
<dbReference type="EMBL" id="CP031423">
    <property type="protein sequence ID" value="AZS36300.1"/>
    <property type="molecule type" value="Genomic_DNA"/>
</dbReference>
<dbReference type="AlphaFoldDB" id="A0A3S9W891"/>
<protein>
    <submittedName>
        <fullName evidence="1">Uncharacterized protein</fullName>
    </submittedName>
</protein>
<proteinExistence type="predicted"/>
<name>A0A3S9W891_9MICO</name>
<dbReference type="OrthoDB" id="7869604at2"/>
<dbReference type="Proteomes" id="UP000276888">
    <property type="component" value="Chromosome"/>
</dbReference>
<evidence type="ECO:0000313" key="2">
    <source>
        <dbReference type="Proteomes" id="UP000276888"/>
    </source>
</evidence>
<keyword evidence="2" id="KW-1185">Reference proteome</keyword>
<reference evidence="1 2" key="1">
    <citation type="submission" date="2018-08" db="EMBL/GenBank/DDBJ databases">
        <title>Microbacterium lemovicicum sp. nov., a bacterium isolated from a natural uranium-rich soil.</title>
        <authorList>
            <person name="ORTET P."/>
        </authorList>
    </citation>
    <scope>NUCLEOTIDE SEQUENCE [LARGE SCALE GENOMIC DNA]</scope>
    <source>
        <strain evidence="1 2">Viu22</strain>
    </source>
</reference>
<organism evidence="1 2">
    <name type="scientific">Microbacterium lemovicicum</name>
    <dbReference type="NCBI Taxonomy" id="1072463"/>
    <lineage>
        <taxon>Bacteria</taxon>
        <taxon>Bacillati</taxon>
        <taxon>Actinomycetota</taxon>
        <taxon>Actinomycetes</taxon>
        <taxon>Micrococcales</taxon>
        <taxon>Microbacteriaceae</taxon>
        <taxon>Microbacterium</taxon>
    </lineage>
</organism>
<dbReference type="RefSeq" id="WP_127095010.1">
    <property type="nucleotide sequence ID" value="NZ_CP031423.1"/>
</dbReference>
<sequence length="63" mass="6956">MAGTPTGFDFTIRGTQVVIRHHGRLATTLRGTAAVAFLADIERRDPQQVMARATGNYKRGNER</sequence>